<dbReference type="STRING" id="56779.SAMN05421834_103110"/>
<dbReference type="SUPFAM" id="SSF88688">
    <property type="entry name" value="Families 57/38 glycoside transferase middle domain"/>
    <property type="match status" value="1"/>
</dbReference>
<dbReference type="InterPro" id="IPR054723">
    <property type="entry name" value="Ams1-like_N"/>
</dbReference>
<keyword evidence="2" id="KW-0479">Metal-binding</keyword>
<sequence length="1033" mass="121116">MFMKEGKIDRYLKDLKENLAQKSVEIEEFEVYPAKLDNKGLPDFTNMAGKKLEVGERWGGKNVCQWFNTKVKVPKDWDLEKGKTYLKIIPGAGHFGNLSGSESLLYLNSQPLQGLDRSHSLVYLSKKELTSGSELEISIKAFSGLEEKKHVFKVAALIYRNRTVEDYYQRAKIVFESIKTMEKGEDLREKLLRVLDKSINILDFRKVNSNKFLQSVEKANSYLKEALQELKSKDNLPKITAVGHSHIDVAWLWQLLHTREKCSRTFSTVLKLMDEYPEYTYVQTMPQLYKFIKEDYPEIYAKIKEKIKEGKWEVTGGMWVEADCNVTSGESLVRQFIHGKKFIKEEFDVDWNILWLPDVFGYSWALPQIIKKSGMEYFMTTKISWSQFNRPEYDTFTWRGIDGTEVLTHFITTPEIHNDSPFYTYNGILNPESTGGIWDNYRQKDINDELLLAYGWGDGGGGPTRKMIESGKKMQEVPGMPEVNFGKSEDYFKDLADKMEKEKELPVWDGELYLEYHRGTYTSQAEVKKNNRKAEIMLHDVELFNNFSSKNKQLDYPADKINDNWEVVLKNQFHDILPGSSIKEVYEDSRAEFKELFNKTETLLNKSLEEIAYQIEGDGEKVVVYNSLPWSRDVYLDLNNKEYEIKSIPANGYYSFEIDKDTLEPVIKKDKRVNRSSEKAAVNELKVESKLIENKFYKIEMNDQGQIVSLYDKEYEREVITENEIGNLLQAFEDRPMRFNAWDIDIYYQDKEYIIDDLTEMKINQENDKVLINLEWRFLDSIIKQDMIVYADKRRIDFKTEVDWKEEQILLKTAFPIDVRTTKANYEIQFGNVERNTHWNTSWDYAKFEVVGHKWADLSEGDYGVSLLNDCKYGYDIKDQTMRLTLIKSGVYPDPEADQGHHSFTYSLYPHGGSWFEAETTKEAYELNYPIQNVKVEGKNGTEPNEKSYIDVKEQSTILETVKKAEYSDKLILRFYEYGNRRDTVKVKLDDKIKSVHECNLVEENIEEVENNDFEFEFKIKPYEIKTFKVELR</sequence>
<evidence type="ECO:0000313" key="7">
    <source>
        <dbReference type="Proteomes" id="UP000185669"/>
    </source>
</evidence>
<dbReference type="AlphaFoldDB" id="A0A1N6RVF2"/>
<dbReference type="PANTHER" id="PTHR46017:SF1">
    <property type="entry name" value="ALPHA-MANNOSIDASE 2C1"/>
    <property type="match status" value="1"/>
</dbReference>
<dbReference type="Pfam" id="PF17677">
    <property type="entry name" value="Glyco_hydro38C2"/>
    <property type="match status" value="1"/>
</dbReference>
<dbReference type="Pfam" id="PF09261">
    <property type="entry name" value="Alpha-mann_mid"/>
    <property type="match status" value="1"/>
</dbReference>
<dbReference type="Gene3D" id="3.20.110.10">
    <property type="entry name" value="Glycoside hydrolase 38, N terminal domain"/>
    <property type="match status" value="1"/>
</dbReference>
<dbReference type="GO" id="GO:0009313">
    <property type="term" value="P:oligosaccharide catabolic process"/>
    <property type="evidence" value="ECO:0007669"/>
    <property type="project" value="TreeGrafter"/>
</dbReference>
<evidence type="ECO:0000256" key="2">
    <source>
        <dbReference type="ARBA" id="ARBA00022723"/>
    </source>
</evidence>
<dbReference type="SUPFAM" id="SSF88713">
    <property type="entry name" value="Glycoside hydrolase/deacetylase"/>
    <property type="match status" value="1"/>
</dbReference>
<gene>
    <name evidence="6" type="ORF">SAMN05421834_103110</name>
</gene>
<dbReference type="FunFam" id="2.70.98.30:FF:000010">
    <property type="entry name" value="Cytosolic alpha-mannosidase"/>
    <property type="match status" value="1"/>
</dbReference>
<dbReference type="SMART" id="SM00872">
    <property type="entry name" value="Alpha-mann_mid"/>
    <property type="match status" value="1"/>
</dbReference>
<dbReference type="PANTHER" id="PTHR46017">
    <property type="entry name" value="ALPHA-MANNOSIDASE 2C1"/>
    <property type="match status" value="1"/>
</dbReference>
<dbReference type="Pfam" id="PF22907">
    <property type="entry name" value="Ams1-like_1st"/>
    <property type="match status" value="1"/>
</dbReference>
<dbReference type="OrthoDB" id="9772207at2"/>
<dbReference type="RefSeq" id="WP_076543964.1">
    <property type="nucleotide sequence ID" value="NZ_FTNC01000003.1"/>
</dbReference>
<dbReference type="Pfam" id="PF01074">
    <property type="entry name" value="Glyco_hydro_38N"/>
    <property type="match status" value="1"/>
</dbReference>
<dbReference type="Gene3D" id="2.60.40.2220">
    <property type="match status" value="1"/>
</dbReference>
<dbReference type="FunFam" id="1.20.1270.50:FF:000004">
    <property type="entry name" value="alpha-mannosidase 2C1 isoform X1"/>
    <property type="match status" value="1"/>
</dbReference>
<dbReference type="InterPro" id="IPR011682">
    <property type="entry name" value="Glyco_hydro_38_C"/>
</dbReference>
<dbReference type="EMBL" id="FTNC01000003">
    <property type="protein sequence ID" value="SIQ32825.1"/>
    <property type="molecule type" value="Genomic_DNA"/>
</dbReference>
<dbReference type="Gene3D" id="1.20.1270.50">
    <property type="entry name" value="Glycoside hydrolase family 38, central domain"/>
    <property type="match status" value="1"/>
</dbReference>
<dbReference type="Proteomes" id="UP000185669">
    <property type="component" value="Unassembled WGS sequence"/>
</dbReference>
<evidence type="ECO:0000256" key="1">
    <source>
        <dbReference type="ARBA" id="ARBA00009792"/>
    </source>
</evidence>
<keyword evidence="4" id="KW-0326">Glycosidase</keyword>
<dbReference type="GO" id="GO:0046872">
    <property type="term" value="F:metal ion binding"/>
    <property type="evidence" value="ECO:0007669"/>
    <property type="project" value="UniProtKB-KW"/>
</dbReference>
<dbReference type="InterPro" id="IPR027291">
    <property type="entry name" value="Glyco_hydro_38_N_sf"/>
</dbReference>
<protein>
    <submittedName>
        <fullName evidence="6">Alpha-mannosidase</fullName>
    </submittedName>
</protein>
<proteinExistence type="inferred from homology"/>
<dbReference type="FunFam" id="3.20.110.10:FF:000002">
    <property type="entry name" value="alpha-mannosidase 2C1 isoform X1"/>
    <property type="match status" value="1"/>
</dbReference>
<dbReference type="GO" id="GO:0004559">
    <property type="term" value="F:alpha-mannosidase activity"/>
    <property type="evidence" value="ECO:0007669"/>
    <property type="project" value="InterPro"/>
</dbReference>
<keyword evidence="7" id="KW-1185">Reference proteome</keyword>
<feature type="domain" description="Glycoside hydrolase family 38 central" evidence="5">
    <location>
        <begin position="515"/>
        <end position="593"/>
    </location>
</feature>
<dbReference type="InterPro" id="IPR000602">
    <property type="entry name" value="Glyco_hydro_38_N"/>
</dbReference>
<organism evidence="6 7">
    <name type="scientific">Halanaerobium kushneri</name>
    <dbReference type="NCBI Taxonomy" id="56779"/>
    <lineage>
        <taxon>Bacteria</taxon>
        <taxon>Bacillati</taxon>
        <taxon>Bacillota</taxon>
        <taxon>Clostridia</taxon>
        <taxon>Halanaerobiales</taxon>
        <taxon>Halanaerobiaceae</taxon>
        <taxon>Halanaerobium</taxon>
    </lineage>
</organism>
<dbReference type="Gene3D" id="2.70.98.30">
    <property type="entry name" value="Golgi alpha-mannosidase II, domain 4"/>
    <property type="match status" value="1"/>
</dbReference>
<evidence type="ECO:0000313" key="6">
    <source>
        <dbReference type="EMBL" id="SIQ32825.1"/>
    </source>
</evidence>
<dbReference type="SUPFAM" id="SSF74650">
    <property type="entry name" value="Galactose mutarotase-like"/>
    <property type="match status" value="1"/>
</dbReference>
<dbReference type="InterPro" id="IPR015341">
    <property type="entry name" value="Glyco_hydro_38_cen"/>
</dbReference>
<dbReference type="InterPro" id="IPR011330">
    <property type="entry name" value="Glyco_hydro/deAcase_b/a-brl"/>
</dbReference>
<evidence type="ECO:0000259" key="5">
    <source>
        <dbReference type="SMART" id="SM00872"/>
    </source>
</evidence>
<evidence type="ECO:0000256" key="3">
    <source>
        <dbReference type="ARBA" id="ARBA00022801"/>
    </source>
</evidence>
<dbReference type="InterPro" id="IPR037094">
    <property type="entry name" value="Glyco_hydro_38_cen_sf"/>
</dbReference>
<accession>A0A1N6RVF2</accession>
<dbReference type="GO" id="GO:0006013">
    <property type="term" value="P:mannose metabolic process"/>
    <property type="evidence" value="ECO:0007669"/>
    <property type="project" value="InterPro"/>
</dbReference>
<dbReference type="CDD" id="cd10789">
    <property type="entry name" value="GH38N_AMII_ER_cytosolic"/>
    <property type="match status" value="1"/>
</dbReference>
<dbReference type="GO" id="GO:0030246">
    <property type="term" value="F:carbohydrate binding"/>
    <property type="evidence" value="ECO:0007669"/>
    <property type="project" value="InterPro"/>
</dbReference>
<evidence type="ECO:0000256" key="4">
    <source>
        <dbReference type="ARBA" id="ARBA00023295"/>
    </source>
</evidence>
<comment type="similarity">
    <text evidence="1">Belongs to the glycosyl hydrolase 38 family.</text>
</comment>
<name>A0A1N6RVF2_9FIRM</name>
<reference evidence="7" key="1">
    <citation type="submission" date="2017-01" db="EMBL/GenBank/DDBJ databases">
        <authorList>
            <person name="Varghese N."/>
            <person name="Submissions S."/>
        </authorList>
    </citation>
    <scope>NUCLEOTIDE SEQUENCE [LARGE SCALE GENOMIC DNA]</scope>
    <source>
        <strain evidence="7">ATCC 700103</strain>
    </source>
</reference>
<dbReference type="InterPro" id="IPR041147">
    <property type="entry name" value="GH38_C"/>
</dbReference>
<keyword evidence="3" id="KW-0378">Hydrolase</keyword>
<dbReference type="Pfam" id="PF07748">
    <property type="entry name" value="Glyco_hydro_38C"/>
    <property type="match status" value="1"/>
</dbReference>
<dbReference type="InterPro" id="IPR011013">
    <property type="entry name" value="Gal_mutarotase_sf_dom"/>
</dbReference>
<dbReference type="InterPro" id="IPR028995">
    <property type="entry name" value="Glyco_hydro_57/38_cen_sf"/>
</dbReference>